<feature type="compositionally biased region" description="Polar residues" evidence="1">
    <location>
        <begin position="447"/>
        <end position="480"/>
    </location>
</feature>
<dbReference type="Proteomes" id="UP000187455">
    <property type="component" value="Unassembled WGS sequence"/>
</dbReference>
<feature type="domain" description="PH" evidence="2">
    <location>
        <begin position="739"/>
        <end position="847"/>
    </location>
</feature>
<comment type="caution">
    <text evidence="3">The sequence shown here is derived from an EMBL/GenBank/DDBJ whole genome shotgun (WGS) entry which is preliminary data.</text>
</comment>
<gene>
    <name evidence="3" type="ORF">AYI68_g651</name>
</gene>
<evidence type="ECO:0000313" key="4">
    <source>
        <dbReference type="Proteomes" id="UP000187455"/>
    </source>
</evidence>
<feature type="region of interest" description="Disordered" evidence="1">
    <location>
        <begin position="325"/>
        <end position="351"/>
    </location>
</feature>
<feature type="compositionally biased region" description="Basic and acidic residues" evidence="1">
    <location>
        <begin position="421"/>
        <end position="430"/>
    </location>
</feature>
<dbReference type="Gene3D" id="2.30.29.30">
    <property type="entry name" value="Pleckstrin-homology domain (PH domain)/Phosphotyrosine-binding domain (PTB)"/>
    <property type="match status" value="1"/>
</dbReference>
<dbReference type="SUPFAM" id="SSF50729">
    <property type="entry name" value="PH domain-like"/>
    <property type="match status" value="1"/>
</dbReference>
<proteinExistence type="predicted"/>
<reference evidence="3 4" key="1">
    <citation type="journal article" date="2016" name="Mol. Biol. Evol.">
        <title>Genome-Wide Survey of Gut Fungi (Harpellales) Reveals the First Horizontally Transferred Ubiquitin Gene from a Mosquito Host.</title>
        <authorList>
            <person name="Wang Y."/>
            <person name="White M.M."/>
            <person name="Kvist S."/>
            <person name="Moncalvo J.M."/>
        </authorList>
    </citation>
    <scope>NUCLEOTIDE SEQUENCE [LARGE SCALE GENOMIC DNA]</scope>
    <source>
        <strain evidence="3 4">ALG-7-W6</strain>
    </source>
</reference>
<evidence type="ECO:0000259" key="2">
    <source>
        <dbReference type="PROSITE" id="PS50003"/>
    </source>
</evidence>
<feature type="compositionally biased region" description="Polar residues" evidence="1">
    <location>
        <begin position="339"/>
        <end position="351"/>
    </location>
</feature>
<feature type="compositionally biased region" description="Polar residues" evidence="1">
    <location>
        <begin position="404"/>
        <end position="420"/>
    </location>
</feature>
<evidence type="ECO:0000256" key="1">
    <source>
        <dbReference type="SAM" id="MobiDB-lite"/>
    </source>
</evidence>
<dbReference type="InterPro" id="IPR001849">
    <property type="entry name" value="PH_domain"/>
</dbReference>
<organism evidence="3 4">
    <name type="scientific">Smittium mucronatum</name>
    <dbReference type="NCBI Taxonomy" id="133383"/>
    <lineage>
        <taxon>Eukaryota</taxon>
        <taxon>Fungi</taxon>
        <taxon>Fungi incertae sedis</taxon>
        <taxon>Zoopagomycota</taxon>
        <taxon>Kickxellomycotina</taxon>
        <taxon>Harpellomycetes</taxon>
        <taxon>Harpellales</taxon>
        <taxon>Legeriomycetaceae</taxon>
        <taxon>Smittium</taxon>
    </lineage>
</organism>
<keyword evidence="4" id="KW-1185">Reference proteome</keyword>
<evidence type="ECO:0000313" key="3">
    <source>
        <dbReference type="EMBL" id="OLY85162.1"/>
    </source>
</evidence>
<dbReference type="PROSITE" id="PS50003">
    <property type="entry name" value="PH_DOMAIN"/>
    <property type="match status" value="1"/>
</dbReference>
<dbReference type="STRING" id="133383.A0A1R0H7H1"/>
<accession>A0A1R0H7H1</accession>
<dbReference type="EMBL" id="LSSL01000209">
    <property type="protein sequence ID" value="OLY85162.1"/>
    <property type="molecule type" value="Genomic_DNA"/>
</dbReference>
<dbReference type="OrthoDB" id="43122at2759"/>
<dbReference type="AlphaFoldDB" id="A0A1R0H7H1"/>
<feature type="region of interest" description="Disordered" evidence="1">
    <location>
        <begin position="404"/>
        <end position="493"/>
    </location>
</feature>
<dbReference type="InterPro" id="IPR011993">
    <property type="entry name" value="PH-like_dom_sf"/>
</dbReference>
<name>A0A1R0H7H1_9FUNG</name>
<protein>
    <recommendedName>
        <fullName evidence="2">PH domain-containing protein</fullName>
    </recommendedName>
</protein>
<sequence>MLHGYLESKTFSLPLCTFSKYSLLPPLPSIFSFALSSSLLSLHSMIPHQSLPHHSISSDEDVPLTAFKSNLLKKKALFNSQKTAQKPNPMDILQSRRKNFSIRDSNTISHQHEPNNKVSCGSFLATSNKHSFSDLNSQNFNSNPDSHFRNFPQPINSTPISLKNSFPNTQQSTKAESNSVRSNLFQYRSKNPFIKPKSKIQNMNLSSNNLSEASETHSNIHPFLLDTVYGHQSLHNTFEKLSPSIRVDTSPSEPDSENIFTPEQEYNSKFLKLSTSNFENSVSSLKLEESMIYSSGMNPLQRNQSLNSSKDKLVSSFSSRNPPFFSSPSNSINGRFYENHSNPDSNKTNQYNQAEDSSSYIYDFIGNDNLFQNDASSFYSISQSNGVKIILNSPRDYTSSFVTKSNSQKSLKSVRNSLNKSGEKNSEKLTQDILPLTPYDFEKSENNHQTPSYNNSPLMSSPVCPSNNAPCSKAKSSPSHSELGKLSSDPLNHPFEETYLNPPSSSSAKPVTFNNFQNSIPSSEFSRRSLLVDDYSDIDSLISDLEDYFKGVPQIEKRINYNLFKSNLSRLRNGKVQSSIDGNKNKVIEDNVSSDLQTESNWENIHSKDDSFKSIKIRSNPSKIKKALELISKAGFSVISFKLFINDLSIYHPIVAADFISFGSILSNVKSDLIIDRACKDWAFFDYNPLFKIQRPLNFWENLIDAFDDSEFSCNNYLIVKQYPLHDQLLVSNISSDSVSEFSGKLYHKKGKSKWEKSLFIIRDKKLELSVPNKNKRNNTSYSLECYDIYFPTETSKFFRTKFGFGLKPLISSVLFEKPENDYIKWFCVDSKEDLDIWINLIRTTIDFFKFKKTLQKKVQPKIDHNLKSFIPEKPLLNIGSSFAGNLPSNLGNESMPFLNPTQNDSAGEVPSTVNTTTTNLLSIDTNKIIQLIEESGSEYQTLETSELKSLGIGPENSSISTVHSNPPATTNKASHNLSFIHGSLLEKISDPREVKVSNQMIPSEIFKKGSLLSKSKTTLVKLDRGQKSGNRIGQNLAVRNKTIGSKVKFTDGSLLQNLPDKKSNFRPNPFFGKPLVDVDAVADGSYMDGYSMVDNNYISSTENFSLGAKPIPSKPLISIRSESEFDFSTAHHLRRN</sequence>